<dbReference type="PANTHER" id="PTHR10778:SF13">
    <property type="entry name" value="ADENOSINE 3'-PHOSPHO 5'-PHOSPHOSULFATE TRANSPORTER 1"/>
    <property type="match status" value="1"/>
</dbReference>
<feature type="transmembrane region" description="Helical" evidence="8">
    <location>
        <begin position="147"/>
        <end position="166"/>
    </location>
</feature>
<feature type="transmembrane region" description="Helical" evidence="8">
    <location>
        <begin position="23"/>
        <end position="45"/>
    </location>
</feature>
<evidence type="ECO:0000256" key="1">
    <source>
        <dbReference type="ARBA" id="ARBA00004141"/>
    </source>
</evidence>
<gene>
    <name evidence="9" type="ORF">GBAR_LOCUS16586</name>
</gene>
<dbReference type="GO" id="GO:0046964">
    <property type="term" value="F:3'-phosphoadenosine 5'-phosphosulfate transmembrane transporter activity"/>
    <property type="evidence" value="ECO:0007669"/>
    <property type="project" value="TreeGrafter"/>
</dbReference>
<feature type="transmembrane region" description="Helical" evidence="8">
    <location>
        <begin position="262"/>
        <end position="279"/>
    </location>
</feature>
<dbReference type="GO" id="GO:0000139">
    <property type="term" value="C:Golgi membrane"/>
    <property type="evidence" value="ECO:0007669"/>
    <property type="project" value="TreeGrafter"/>
</dbReference>
<keyword evidence="6 8" id="KW-0472">Membrane</keyword>
<feature type="transmembrane region" description="Helical" evidence="8">
    <location>
        <begin position="233"/>
        <end position="250"/>
    </location>
</feature>
<feature type="transmembrane region" description="Helical" evidence="8">
    <location>
        <begin position="361"/>
        <end position="383"/>
    </location>
</feature>
<protein>
    <recommendedName>
        <fullName evidence="7">Adenosine 3'-phospho 5'-phosphosulfate transporter 1</fullName>
    </recommendedName>
</protein>
<dbReference type="AlphaFoldDB" id="A0AA35SIF2"/>
<dbReference type="GO" id="GO:0005789">
    <property type="term" value="C:endoplasmic reticulum membrane"/>
    <property type="evidence" value="ECO:0007669"/>
    <property type="project" value="TreeGrafter"/>
</dbReference>
<comment type="similarity">
    <text evidence="2">Belongs to the nucleotide-sugar transporter family. SLC35B subfamily.</text>
</comment>
<feature type="transmembrane region" description="Helical" evidence="8">
    <location>
        <begin position="300"/>
        <end position="327"/>
    </location>
</feature>
<name>A0AA35SIF2_GEOBA</name>
<accession>A0AA35SIF2</accession>
<dbReference type="PANTHER" id="PTHR10778">
    <property type="entry name" value="SOLUTE CARRIER FAMILY 35 MEMBER B"/>
    <property type="match status" value="1"/>
</dbReference>
<dbReference type="Proteomes" id="UP001174909">
    <property type="component" value="Unassembled WGS sequence"/>
</dbReference>
<evidence type="ECO:0000313" key="9">
    <source>
        <dbReference type="EMBL" id="CAI8029181.1"/>
    </source>
</evidence>
<comment type="subcellular location">
    <subcellularLocation>
        <location evidence="1">Membrane</location>
        <topology evidence="1">Multi-pass membrane protein</topology>
    </subcellularLocation>
</comment>
<evidence type="ECO:0000256" key="8">
    <source>
        <dbReference type="SAM" id="Phobius"/>
    </source>
</evidence>
<organism evidence="9 10">
    <name type="scientific">Geodia barretti</name>
    <name type="common">Barrett's horny sponge</name>
    <dbReference type="NCBI Taxonomy" id="519541"/>
    <lineage>
        <taxon>Eukaryota</taxon>
        <taxon>Metazoa</taxon>
        <taxon>Porifera</taxon>
        <taxon>Demospongiae</taxon>
        <taxon>Heteroscleromorpha</taxon>
        <taxon>Tetractinellida</taxon>
        <taxon>Astrophorina</taxon>
        <taxon>Geodiidae</taxon>
        <taxon>Geodia</taxon>
    </lineage>
</organism>
<evidence type="ECO:0000256" key="4">
    <source>
        <dbReference type="ARBA" id="ARBA00022692"/>
    </source>
</evidence>
<keyword evidence="5 8" id="KW-1133">Transmembrane helix</keyword>
<evidence type="ECO:0000256" key="6">
    <source>
        <dbReference type="ARBA" id="ARBA00023136"/>
    </source>
</evidence>
<feature type="transmembrane region" description="Helical" evidence="8">
    <location>
        <begin position="333"/>
        <end position="352"/>
    </location>
</feature>
<feature type="transmembrane region" description="Helical" evidence="8">
    <location>
        <begin position="108"/>
        <end position="127"/>
    </location>
</feature>
<proteinExistence type="inferred from homology"/>
<keyword evidence="10" id="KW-1185">Reference proteome</keyword>
<keyword evidence="3" id="KW-0813">Transport</keyword>
<evidence type="ECO:0000256" key="3">
    <source>
        <dbReference type="ARBA" id="ARBA00022448"/>
    </source>
</evidence>
<evidence type="ECO:0000256" key="5">
    <source>
        <dbReference type="ARBA" id="ARBA00022989"/>
    </source>
</evidence>
<reference evidence="9" key="1">
    <citation type="submission" date="2023-03" db="EMBL/GenBank/DDBJ databases">
        <authorList>
            <person name="Steffen K."/>
            <person name="Cardenas P."/>
        </authorList>
    </citation>
    <scope>NUCLEOTIDE SEQUENCE</scope>
</reference>
<dbReference type="InterPro" id="IPR013657">
    <property type="entry name" value="SCL35B1-4/HUT1"/>
</dbReference>
<comment type="caution">
    <text evidence="9">The sequence shown here is derived from an EMBL/GenBank/DDBJ whole genome shotgun (WGS) entry which is preliminary data.</text>
</comment>
<feature type="transmembrane region" description="Helical" evidence="8">
    <location>
        <begin position="389"/>
        <end position="407"/>
    </location>
</feature>
<evidence type="ECO:0000256" key="7">
    <source>
        <dbReference type="ARBA" id="ARBA00039668"/>
    </source>
</evidence>
<sequence length="416" mass="46250">MSVGLSFDRQELAAMLEAVQEHWLGSFLLNVLGYALILVPAALLIRHWKKSPLVQRGEGPVYSAIHQLVFGDDVNEDALATAEEGKASSSVTKAKETASEATTGSGHWVKLLVCVVGLQASYLTWGVLQERVMTVEYDGERFTDSQFLVFVNRILALCVAGIYLRLTKQPRDRAPFYQYSYSSISNTLSSWCQYEALKFVSFPTQVLAKASKVIPVMIMGKIVSQRSYPWHEYLTAALLSVGVALFLLAADPSADSHISTETTFAGVVILLGYMAFDSFSSNWQSEVFSTYKVSSIQMMFGTNTFSCLFTVSSLLFRGVFFSCLNFLFLHSEFAVHAALLSVCSAIGQLFIFNTIRIFGPVVFTLIMVTRQAMSIFLSCIFYHHVLTRQSFLGVLVVFLALLLRVYFKKTGKKGPK</sequence>
<evidence type="ECO:0000313" key="10">
    <source>
        <dbReference type="Proteomes" id="UP001174909"/>
    </source>
</evidence>
<dbReference type="EMBL" id="CASHTH010002385">
    <property type="protein sequence ID" value="CAI8029181.1"/>
    <property type="molecule type" value="Genomic_DNA"/>
</dbReference>
<evidence type="ECO:0000256" key="2">
    <source>
        <dbReference type="ARBA" id="ARBA00010694"/>
    </source>
</evidence>
<dbReference type="Pfam" id="PF08449">
    <property type="entry name" value="UAA"/>
    <property type="match status" value="1"/>
</dbReference>
<keyword evidence="4 8" id="KW-0812">Transmembrane</keyword>